<keyword evidence="2" id="KW-1185">Reference proteome</keyword>
<proteinExistence type="predicted"/>
<name>A0AA40DVG2_9PEZI</name>
<evidence type="ECO:0000313" key="2">
    <source>
        <dbReference type="Proteomes" id="UP001172102"/>
    </source>
</evidence>
<dbReference type="EMBL" id="JAUKUA010000004">
    <property type="protein sequence ID" value="KAK0714666.1"/>
    <property type="molecule type" value="Genomic_DNA"/>
</dbReference>
<dbReference type="Proteomes" id="UP001172102">
    <property type="component" value="Unassembled WGS sequence"/>
</dbReference>
<sequence length="267" mass="29327">MTSQTSTYCQASCPLCDDVNIDLLLSRVRELIVRVDGLDRVTMASSVRLLGVGARPGRPEWQRKRLASCPFLWPARFFLPGNAARASELSLASTTGQPVTDTRLLRQSPQEHFPPGSLASSTISGLSFRGSSLFLMDLTGYGMEIRTWTIDCQLSREALYRCGSASSTVLIGDIRASRFSSLACRLFAACPRTVAGADDHPWFECRWSTRNGTLLHPSAAHRCTAPTAHRTPPRSAQLWTYVPAHTRTRADRAPQLSGCLTVLHGHI</sequence>
<reference evidence="1" key="1">
    <citation type="submission" date="2023-06" db="EMBL/GenBank/DDBJ databases">
        <title>Genome-scale phylogeny and comparative genomics of the fungal order Sordariales.</title>
        <authorList>
            <consortium name="Lawrence Berkeley National Laboratory"/>
            <person name="Hensen N."/>
            <person name="Bonometti L."/>
            <person name="Westerberg I."/>
            <person name="Brannstrom I.O."/>
            <person name="Guillou S."/>
            <person name="Cros-Aarteil S."/>
            <person name="Calhoun S."/>
            <person name="Haridas S."/>
            <person name="Kuo A."/>
            <person name="Mondo S."/>
            <person name="Pangilinan J."/>
            <person name="Riley R."/>
            <person name="Labutti K."/>
            <person name="Andreopoulos B."/>
            <person name="Lipzen A."/>
            <person name="Chen C."/>
            <person name="Yanf M."/>
            <person name="Daum C."/>
            <person name="Ng V."/>
            <person name="Clum A."/>
            <person name="Steindorff A."/>
            <person name="Ohm R."/>
            <person name="Martin F."/>
            <person name="Silar P."/>
            <person name="Natvig D."/>
            <person name="Lalanne C."/>
            <person name="Gautier V."/>
            <person name="Ament-Velasquez S.L."/>
            <person name="Kruys A."/>
            <person name="Hutchinson M.I."/>
            <person name="Powell A.J."/>
            <person name="Barry K."/>
            <person name="Miller A.N."/>
            <person name="Grigoriev I.V."/>
            <person name="Debuchy R."/>
            <person name="Gladieux P."/>
            <person name="Thoren M.H."/>
            <person name="Johannesson H."/>
        </authorList>
    </citation>
    <scope>NUCLEOTIDE SEQUENCE</scope>
    <source>
        <strain evidence="1">SMH4607-1</strain>
    </source>
</reference>
<organism evidence="1 2">
    <name type="scientific">Lasiosphaeris hirsuta</name>
    <dbReference type="NCBI Taxonomy" id="260670"/>
    <lineage>
        <taxon>Eukaryota</taxon>
        <taxon>Fungi</taxon>
        <taxon>Dikarya</taxon>
        <taxon>Ascomycota</taxon>
        <taxon>Pezizomycotina</taxon>
        <taxon>Sordariomycetes</taxon>
        <taxon>Sordariomycetidae</taxon>
        <taxon>Sordariales</taxon>
        <taxon>Lasiosphaeriaceae</taxon>
        <taxon>Lasiosphaeris</taxon>
    </lineage>
</organism>
<protein>
    <submittedName>
        <fullName evidence="1">Uncharacterized protein</fullName>
    </submittedName>
</protein>
<gene>
    <name evidence="1" type="ORF">B0H67DRAFT_219154</name>
</gene>
<accession>A0AA40DVG2</accession>
<evidence type="ECO:0000313" key="1">
    <source>
        <dbReference type="EMBL" id="KAK0714666.1"/>
    </source>
</evidence>
<dbReference type="AlphaFoldDB" id="A0AA40DVG2"/>
<comment type="caution">
    <text evidence="1">The sequence shown here is derived from an EMBL/GenBank/DDBJ whole genome shotgun (WGS) entry which is preliminary data.</text>
</comment>